<feature type="domain" description="Glycosyltransferase 2-like" evidence="2">
    <location>
        <begin position="31"/>
        <end position="138"/>
    </location>
</feature>
<gene>
    <name evidence="3" type="ORF">NZD89_23950</name>
</gene>
<organism evidence="3 4">
    <name type="scientific">Alicyclobacillus fastidiosus</name>
    <dbReference type="NCBI Taxonomy" id="392011"/>
    <lineage>
        <taxon>Bacteria</taxon>
        <taxon>Bacillati</taxon>
        <taxon>Bacillota</taxon>
        <taxon>Bacilli</taxon>
        <taxon>Bacillales</taxon>
        <taxon>Alicyclobacillaceae</taxon>
        <taxon>Alicyclobacillus</taxon>
    </lineage>
</organism>
<keyword evidence="3" id="KW-0328">Glycosyltransferase</keyword>
<dbReference type="Proteomes" id="UP001164761">
    <property type="component" value="Chromosome"/>
</dbReference>
<sequence length="259" mass="30222">MSKTDTKRGQIISPVKRADIQEVADNGISVILCTKRPQFLASIFSDYDRQLYKSKELILVLNNNQMELNRYKSFAAQHPNVSVYQLDESVSLGRCLNFAVSKAKYSVIAKFDDDDYYSPYYLDGVARCFNKNTADVLGKNTCYLYLESRNLLLLYHPNRENRYTRMVMGATLAFRRKVFYKVKFRNVSRGEDTYFFRDCAKNKLKIYTCDPFNYVCIRRSNRFSHTWTVDEKTIMKHSTRVATTENFKPYITSIVKGSS</sequence>
<dbReference type="InterPro" id="IPR029044">
    <property type="entry name" value="Nucleotide-diphossugar_trans"/>
</dbReference>
<evidence type="ECO:0000256" key="1">
    <source>
        <dbReference type="ARBA" id="ARBA00006739"/>
    </source>
</evidence>
<dbReference type="Gene3D" id="3.90.550.10">
    <property type="entry name" value="Spore Coat Polysaccharide Biosynthesis Protein SpsA, Chain A"/>
    <property type="match status" value="1"/>
</dbReference>
<reference evidence="3" key="1">
    <citation type="submission" date="2022-08" db="EMBL/GenBank/DDBJ databases">
        <title>Alicyclobacillus fastidiosus DSM 17978, complete genome.</title>
        <authorList>
            <person name="Wang Q."/>
            <person name="Cai R."/>
            <person name="Wang Z."/>
        </authorList>
    </citation>
    <scope>NUCLEOTIDE SEQUENCE</scope>
    <source>
        <strain evidence="3">DSM 17978</strain>
    </source>
</reference>
<dbReference type="InterPro" id="IPR001173">
    <property type="entry name" value="Glyco_trans_2-like"/>
</dbReference>
<evidence type="ECO:0000313" key="3">
    <source>
        <dbReference type="EMBL" id="WAH41279.1"/>
    </source>
</evidence>
<evidence type="ECO:0000259" key="2">
    <source>
        <dbReference type="Pfam" id="PF00535"/>
    </source>
</evidence>
<dbReference type="EMBL" id="CP104067">
    <property type="protein sequence ID" value="WAH41279.1"/>
    <property type="molecule type" value="Genomic_DNA"/>
</dbReference>
<keyword evidence="3" id="KW-0808">Transferase</keyword>
<comment type="similarity">
    <text evidence="1">Belongs to the glycosyltransferase 2 family.</text>
</comment>
<dbReference type="RefSeq" id="WP_268005193.1">
    <property type="nucleotide sequence ID" value="NZ_BSUT01000001.1"/>
</dbReference>
<evidence type="ECO:0000313" key="4">
    <source>
        <dbReference type="Proteomes" id="UP001164761"/>
    </source>
</evidence>
<dbReference type="PANTHER" id="PTHR22916">
    <property type="entry name" value="GLYCOSYLTRANSFERASE"/>
    <property type="match status" value="1"/>
</dbReference>
<dbReference type="GO" id="GO:0016757">
    <property type="term" value="F:glycosyltransferase activity"/>
    <property type="evidence" value="ECO:0007669"/>
    <property type="project" value="UniProtKB-KW"/>
</dbReference>
<proteinExistence type="inferred from homology"/>
<protein>
    <submittedName>
        <fullName evidence="3">Glycosyltransferase</fullName>
        <ecNumber evidence="3">2.4.-.-</ecNumber>
    </submittedName>
</protein>
<dbReference type="SUPFAM" id="SSF53448">
    <property type="entry name" value="Nucleotide-diphospho-sugar transferases"/>
    <property type="match status" value="1"/>
</dbReference>
<name>A0ABY6ZGN5_9BACL</name>
<dbReference type="EC" id="2.4.-.-" evidence="3"/>
<dbReference type="Pfam" id="PF00535">
    <property type="entry name" value="Glycos_transf_2"/>
    <property type="match status" value="1"/>
</dbReference>
<accession>A0ABY6ZGN5</accession>
<dbReference type="PANTHER" id="PTHR22916:SF3">
    <property type="entry name" value="UDP-GLCNAC:BETAGAL BETA-1,3-N-ACETYLGLUCOSAMINYLTRANSFERASE-LIKE PROTEIN 1"/>
    <property type="match status" value="1"/>
</dbReference>
<keyword evidence="4" id="KW-1185">Reference proteome</keyword>